<feature type="transmembrane region" description="Helical" evidence="1">
    <location>
        <begin position="182"/>
        <end position="203"/>
    </location>
</feature>
<accession>A0A8B2NF18</accession>
<keyword evidence="3" id="KW-1185">Reference proteome</keyword>
<feature type="transmembrane region" description="Helical" evidence="1">
    <location>
        <begin position="390"/>
        <end position="413"/>
    </location>
</feature>
<evidence type="ECO:0000313" key="3">
    <source>
        <dbReference type="Proteomes" id="UP000249590"/>
    </source>
</evidence>
<sequence length="454" mass="47584">MGEARVTLAGASPVVTAARITALRGLALLMWACELTVILAPSALVETVSQVALVCFLVLSVLNLRHWTLVITGVAAVLCAGAVAAGADPWRAVDRLAQATRLAAFLECLLLLRAVVEMHPRLTDVQDRFEAIAARDRDGGILLVSHVLGSVLTLGVMSIFAPIMRRAQSDARLRAAQFSMRGFSLIVLWSPFTVAMATVNASIPHLALWKISAVGLAVSGAAILSGLLLGQFHISPRSLREMATAVAAVGVPLTLLTLMTVLVSAVLHLGAIMACILIITIFGAGWVATMGPAAAAGAARQTWTSLDRLGDEFMLFTVSVVLAGLMLDVPMLSDLLRAAVAEGRPPFLMLMAGAMLVALLPMAGIHMILPASICISAFVQLGPFSQSDELIFIALILTGWCFGSMLSPASIALLTASTLFGVPRRSLALGANLRFLLTMFAAVSAIGGVTYSLL</sequence>
<feature type="transmembrane region" description="Helical" evidence="1">
    <location>
        <begin position="242"/>
        <end position="263"/>
    </location>
</feature>
<evidence type="ECO:0000313" key="2">
    <source>
        <dbReference type="EMBL" id="RAH97378.1"/>
    </source>
</evidence>
<feature type="transmembrane region" description="Helical" evidence="1">
    <location>
        <begin position="139"/>
        <end position="161"/>
    </location>
</feature>
<evidence type="ECO:0000256" key="1">
    <source>
        <dbReference type="SAM" id="Phobius"/>
    </source>
</evidence>
<feature type="transmembrane region" description="Helical" evidence="1">
    <location>
        <begin position="269"/>
        <end position="288"/>
    </location>
</feature>
<feature type="transmembrane region" description="Helical" evidence="1">
    <location>
        <begin position="309"/>
        <end position="327"/>
    </location>
</feature>
<keyword evidence="1" id="KW-1133">Transmembrane helix</keyword>
<keyword evidence="1" id="KW-0472">Membrane</keyword>
<dbReference type="Proteomes" id="UP000249590">
    <property type="component" value="Unassembled WGS sequence"/>
</dbReference>
<comment type="caution">
    <text evidence="2">The sequence shown here is derived from an EMBL/GenBank/DDBJ whole genome shotgun (WGS) entry which is preliminary data.</text>
</comment>
<feature type="transmembrane region" description="Helical" evidence="1">
    <location>
        <begin position="433"/>
        <end position="453"/>
    </location>
</feature>
<feature type="transmembrane region" description="Helical" evidence="1">
    <location>
        <begin position="28"/>
        <end position="61"/>
    </location>
</feature>
<feature type="transmembrane region" description="Helical" evidence="1">
    <location>
        <begin position="347"/>
        <end position="369"/>
    </location>
</feature>
<feature type="transmembrane region" description="Helical" evidence="1">
    <location>
        <begin position="209"/>
        <end position="230"/>
    </location>
</feature>
<dbReference type="EMBL" id="QHHQ01000009">
    <property type="protein sequence ID" value="RAH97378.1"/>
    <property type="molecule type" value="Genomic_DNA"/>
</dbReference>
<organism evidence="2 3">
    <name type="scientific">Acuticoccus sediminis</name>
    <dbReference type="NCBI Taxonomy" id="2184697"/>
    <lineage>
        <taxon>Bacteria</taxon>
        <taxon>Pseudomonadati</taxon>
        <taxon>Pseudomonadota</taxon>
        <taxon>Alphaproteobacteria</taxon>
        <taxon>Hyphomicrobiales</taxon>
        <taxon>Amorphaceae</taxon>
        <taxon>Acuticoccus</taxon>
    </lineage>
</organism>
<reference evidence="2 3" key="1">
    <citation type="submission" date="2018-05" db="EMBL/GenBank/DDBJ databases">
        <title>Acuticoccus sediminis sp. nov., isolated from deep-sea sediment of Indian Ocean.</title>
        <authorList>
            <person name="Liu X."/>
            <person name="Lai Q."/>
            <person name="Du Y."/>
            <person name="Sun F."/>
            <person name="Zhang X."/>
            <person name="Wang S."/>
            <person name="Shao Z."/>
        </authorList>
    </citation>
    <scope>NUCLEOTIDE SEQUENCE [LARGE SCALE GENOMIC DNA]</scope>
    <source>
        <strain evidence="2 3">PTG4-2</strain>
    </source>
</reference>
<dbReference type="AlphaFoldDB" id="A0A8B2NF18"/>
<feature type="transmembrane region" description="Helical" evidence="1">
    <location>
        <begin position="67"/>
        <end position="87"/>
    </location>
</feature>
<proteinExistence type="predicted"/>
<name>A0A8B2NF18_9HYPH</name>
<protein>
    <submittedName>
        <fullName evidence="2">Uncharacterized protein</fullName>
    </submittedName>
</protein>
<gene>
    <name evidence="2" type="ORF">DLJ53_29725</name>
</gene>
<keyword evidence="1" id="KW-0812">Transmembrane</keyword>